<evidence type="ECO:0000313" key="2">
    <source>
        <dbReference type="Proteomes" id="UP000265520"/>
    </source>
</evidence>
<sequence>EIGGCCDLIGYCCGGEEDELLIVDGPVFTEAEENDGDGEECGDLDYNGCCERIAVDGGYHGGWIMKKKKKKKKKN</sequence>
<reference evidence="1 2" key="1">
    <citation type="journal article" date="2018" name="Front. Plant Sci.">
        <title>Red Clover (Trifolium pratense) and Zigzag Clover (T. medium) - A Picture of Genomic Similarities and Differences.</title>
        <authorList>
            <person name="Dluhosova J."/>
            <person name="Istvanek J."/>
            <person name="Nedelnik J."/>
            <person name="Repkova J."/>
        </authorList>
    </citation>
    <scope>NUCLEOTIDE SEQUENCE [LARGE SCALE GENOMIC DNA]</scope>
    <source>
        <strain evidence="2">cv. 10/8</strain>
        <tissue evidence="1">Leaf</tissue>
    </source>
</reference>
<evidence type="ECO:0000313" key="1">
    <source>
        <dbReference type="EMBL" id="MCI54830.1"/>
    </source>
</evidence>
<feature type="non-terminal residue" evidence="1">
    <location>
        <position position="1"/>
    </location>
</feature>
<comment type="caution">
    <text evidence="1">The sequence shown here is derived from an EMBL/GenBank/DDBJ whole genome shotgun (WGS) entry which is preliminary data.</text>
</comment>
<dbReference type="EMBL" id="LXQA010485944">
    <property type="protein sequence ID" value="MCI54830.1"/>
    <property type="molecule type" value="Genomic_DNA"/>
</dbReference>
<proteinExistence type="predicted"/>
<organism evidence="1 2">
    <name type="scientific">Trifolium medium</name>
    <dbReference type="NCBI Taxonomy" id="97028"/>
    <lineage>
        <taxon>Eukaryota</taxon>
        <taxon>Viridiplantae</taxon>
        <taxon>Streptophyta</taxon>
        <taxon>Embryophyta</taxon>
        <taxon>Tracheophyta</taxon>
        <taxon>Spermatophyta</taxon>
        <taxon>Magnoliopsida</taxon>
        <taxon>eudicotyledons</taxon>
        <taxon>Gunneridae</taxon>
        <taxon>Pentapetalae</taxon>
        <taxon>rosids</taxon>
        <taxon>fabids</taxon>
        <taxon>Fabales</taxon>
        <taxon>Fabaceae</taxon>
        <taxon>Papilionoideae</taxon>
        <taxon>50 kb inversion clade</taxon>
        <taxon>NPAAA clade</taxon>
        <taxon>Hologalegina</taxon>
        <taxon>IRL clade</taxon>
        <taxon>Trifolieae</taxon>
        <taxon>Trifolium</taxon>
    </lineage>
</organism>
<dbReference type="Proteomes" id="UP000265520">
    <property type="component" value="Unassembled WGS sequence"/>
</dbReference>
<accession>A0A392T3W4</accession>
<keyword evidence="2" id="KW-1185">Reference proteome</keyword>
<name>A0A392T3W4_9FABA</name>
<dbReference type="AlphaFoldDB" id="A0A392T3W4"/>
<protein>
    <submittedName>
        <fullName evidence="1">Uncharacterized protein</fullName>
    </submittedName>
</protein>